<reference evidence="3 5" key="2">
    <citation type="submission" date="2016-11" db="EMBL/GenBank/DDBJ databases">
        <title>Mixed transmission modes and dynamic genome evolution in an obligate animal-bacterial symbiosis.</title>
        <authorList>
            <person name="Russell S.L."/>
            <person name="Corbett-Detig R.B."/>
            <person name="Cavanaugh C.M."/>
        </authorList>
    </citation>
    <scope>NUCLEOTIDE SEQUENCE [LARGE SCALE GENOMIC DNA]</scope>
    <source>
        <strain evidence="3">MA-KB16</strain>
    </source>
</reference>
<feature type="transmembrane region" description="Helical" evidence="1">
    <location>
        <begin position="105"/>
        <end position="121"/>
    </location>
</feature>
<sequence length="166" mass="18744">MRKLFIIAIILFPPVVYANVVWPALYLEIRLFSWWAIGLGLLVEFFYVKWLFALSVKRSAIADLSANAASSIAGILLIPLAGIAWEFFPASIYQQAFDWGTFNPVTWVATFILGCFINAVIEGAVYKKWFAPHFRYKSREFLWLLVANAISVGAAYISFLIVPLKA</sequence>
<keyword evidence="4" id="KW-1185">Reference proteome</keyword>
<keyword evidence="1" id="KW-0472">Membrane</keyword>
<protein>
    <submittedName>
        <fullName evidence="2">Uncharacterized protein</fullName>
    </submittedName>
</protein>
<dbReference type="STRING" id="2340.JV46_06780"/>
<organism evidence="2 4">
    <name type="scientific">Solemya velum gill symbiont</name>
    <dbReference type="NCBI Taxonomy" id="2340"/>
    <lineage>
        <taxon>Bacteria</taxon>
        <taxon>Pseudomonadati</taxon>
        <taxon>Pseudomonadota</taxon>
        <taxon>Gammaproteobacteria</taxon>
        <taxon>sulfur-oxidizing symbionts</taxon>
    </lineage>
</organism>
<accession>A0A0B0H9T6</accession>
<dbReference type="eggNOG" id="ENOG5033N9W">
    <property type="taxonomic scope" value="Bacteria"/>
</dbReference>
<reference evidence="2 4" key="1">
    <citation type="journal article" date="2014" name="BMC Genomics">
        <title>The genome of the intracellular bacterium of the coastal bivalve, Solemya velum: a blueprint for thriving in and out of symbiosis.</title>
        <authorList>
            <person name="Dmytrenko O."/>
            <person name="Russell S.L."/>
            <person name="Loo W.T."/>
            <person name="Fontanez K.M."/>
            <person name="Liao L."/>
            <person name="Roeselers G."/>
            <person name="Sharma R."/>
            <person name="Stewart F.J."/>
            <person name="Newton I.L."/>
            <person name="Woyke T."/>
            <person name="Wu D."/>
            <person name="Lang J.M."/>
            <person name="Eisen J.A."/>
            <person name="Cavanaugh C.M."/>
        </authorList>
    </citation>
    <scope>NUCLEOTIDE SEQUENCE [LARGE SCALE GENOMIC DNA]</scope>
    <source>
        <strain evidence="2 4">WH</strain>
    </source>
</reference>
<name>A0A0B0H9T6_SOVGS</name>
<dbReference type="EMBL" id="MPNX01000023">
    <property type="protein sequence ID" value="OOY34051.1"/>
    <property type="molecule type" value="Genomic_DNA"/>
</dbReference>
<evidence type="ECO:0000313" key="5">
    <source>
        <dbReference type="Proteomes" id="UP000190962"/>
    </source>
</evidence>
<feature type="transmembrane region" description="Helical" evidence="1">
    <location>
        <begin position="141"/>
        <end position="162"/>
    </location>
</feature>
<dbReference type="Proteomes" id="UP000190962">
    <property type="component" value="Unassembled WGS sequence"/>
</dbReference>
<proteinExistence type="predicted"/>
<dbReference type="Proteomes" id="UP000030856">
    <property type="component" value="Unassembled WGS sequence"/>
</dbReference>
<gene>
    <name evidence="3" type="ORF">BOV88_11895</name>
    <name evidence="2" type="ORF">JV46_06780</name>
</gene>
<feature type="transmembrane region" description="Helical" evidence="1">
    <location>
        <begin position="64"/>
        <end position="85"/>
    </location>
</feature>
<evidence type="ECO:0000313" key="4">
    <source>
        <dbReference type="Proteomes" id="UP000030856"/>
    </source>
</evidence>
<evidence type="ECO:0000313" key="3">
    <source>
        <dbReference type="EMBL" id="OOY34051.1"/>
    </source>
</evidence>
<dbReference type="RefSeq" id="WP_043116902.1">
    <property type="nucleotide sequence ID" value="NZ_MPQD01000020.1"/>
</dbReference>
<feature type="transmembrane region" description="Helical" evidence="1">
    <location>
        <begin position="34"/>
        <end position="52"/>
    </location>
</feature>
<keyword evidence="1" id="KW-0812">Transmembrane</keyword>
<keyword evidence="1" id="KW-1133">Transmembrane helix</keyword>
<evidence type="ECO:0000313" key="2">
    <source>
        <dbReference type="EMBL" id="KHF24649.1"/>
    </source>
</evidence>
<evidence type="ECO:0000256" key="1">
    <source>
        <dbReference type="SAM" id="Phobius"/>
    </source>
</evidence>
<dbReference type="GeneID" id="86992696"/>
<comment type="caution">
    <text evidence="2">The sequence shown here is derived from an EMBL/GenBank/DDBJ whole genome shotgun (WGS) entry which is preliminary data.</text>
</comment>
<dbReference type="EMBL" id="JRAA01000002">
    <property type="protein sequence ID" value="KHF24649.1"/>
    <property type="molecule type" value="Genomic_DNA"/>
</dbReference>
<dbReference type="AlphaFoldDB" id="A0A0B0H9T6"/>